<organism evidence="1 2">
    <name type="scientific">Colletotrichum gloeosporioides (strain Cg-14)</name>
    <name type="common">Anthracnose fungus</name>
    <name type="synonym">Glomerella cingulata</name>
    <dbReference type="NCBI Taxonomy" id="1237896"/>
    <lineage>
        <taxon>Eukaryota</taxon>
        <taxon>Fungi</taxon>
        <taxon>Dikarya</taxon>
        <taxon>Ascomycota</taxon>
        <taxon>Pezizomycotina</taxon>
        <taxon>Sordariomycetes</taxon>
        <taxon>Hypocreomycetidae</taxon>
        <taxon>Glomerellales</taxon>
        <taxon>Glomerellaceae</taxon>
        <taxon>Colletotrichum</taxon>
        <taxon>Colletotrichum gloeosporioides species complex</taxon>
    </lineage>
</organism>
<evidence type="ECO:0000313" key="1">
    <source>
        <dbReference type="EMBL" id="EQB44563.1"/>
    </source>
</evidence>
<dbReference type="EMBL" id="AMYD01003961">
    <property type="protein sequence ID" value="EQB44563.1"/>
    <property type="molecule type" value="Genomic_DNA"/>
</dbReference>
<gene>
    <name evidence="1" type="ORF">CGLO_16676</name>
</gene>
<protein>
    <recommendedName>
        <fullName evidence="3">Chromo domain-containing protein</fullName>
    </recommendedName>
</protein>
<evidence type="ECO:0000313" key="2">
    <source>
        <dbReference type="Proteomes" id="UP000015530"/>
    </source>
</evidence>
<sequence>MARLSGKKWYMPSAAAMEALGVRSLGRRRKGAPAAARIPVEQAPLKDLAPAPDTSIAADEDEKWELVDILDHDIDPDDPTRIILQCRWRVANDDTSWEPEWLIQEDAPLLWKEYIATCDHRAILGPRQRHMWHILAVKSHTFTRGKKKNNATMTVTWVGSTDESVVSEAFVKQNNPALLEEYWGSIGGRK</sequence>
<evidence type="ECO:0008006" key="3">
    <source>
        <dbReference type="Google" id="ProtNLM"/>
    </source>
</evidence>
<proteinExistence type="predicted"/>
<dbReference type="Proteomes" id="UP000015530">
    <property type="component" value="Unassembled WGS sequence"/>
</dbReference>
<dbReference type="HOGENOM" id="CLU_122935_0_0_1"/>
<dbReference type="STRING" id="1237896.T0JVI5"/>
<accession>T0JVI5</accession>
<dbReference type="AlphaFoldDB" id="T0JVI5"/>
<dbReference type="OrthoDB" id="4850971at2759"/>
<dbReference type="OMA" id="MWHILAV"/>
<comment type="caution">
    <text evidence="1">The sequence shown here is derived from an EMBL/GenBank/DDBJ whole genome shotgun (WGS) entry which is preliminary data.</text>
</comment>
<name>T0JVI5_COLGC</name>
<reference evidence="2" key="1">
    <citation type="journal article" date="2013" name="Mol. Plant Microbe Interact.">
        <title>Global aspects of pacC regulation of pathogenicity genes in Colletotrichum gloeosporioides as revealed by transcriptome analysis.</title>
        <authorList>
            <person name="Alkan N."/>
            <person name="Meng X."/>
            <person name="Friedlander G."/>
            <person name="Reuveni E."/>
            <person name="Sukno S."/>
            <person name="Sherman A."/>
            <person name="Thon M."/>
            <person name="Fluhr R."/>
            <person name="Prusky D."/>
        </authorList>
    </citation>
    <scope>NUCLEOTIDE SEQUENCE [LARGE SCALE GENOMIC DNA]</scope>
    <source>
        <strain evidence="2">Cg-14</strain>
    </source>
</reference>